<evidence type="ECO:0000313" key="2">
    <source>
        <dbReference type="Proteomes" id="UP000267469"/>
    </source>
</evidence>
<reference evidence="1 2" key="1">
    <citation type="submission" date="2018-10" db="EMBL/GenBank/DDBJ databases">
        <title>Sinomicrobium pectinilyticum sp. nov., a pectinase-producing bacterium isolated from alkaline and saline soil, and emended description of the genus Sinomicrobium.</title>
        <authorList>
            <person name="Cheng B."/>
            <person name="Li C."/>
            <person name="Lai Q."/>
            <person name="Du M."/>
            <person name="Shao Z."/>
            <person name="Xu P."/>
            <person name="Yang C."/>
        </authorList>
    </citation>
    <scope>NUCLEOTIDE SEQUENCE [LARGE SCALE GENOMIC DNA]</scope>
    <source>
        <strain evidence="1 2">5DNS001</strain>
    </source>
</reference>
<sequence length="197" mass="22918">MRNVLFLKCLSGIICCTIFFSCQDDDLVKKEQVSTSSITLMEFQKEDKLKEAENWYASYTIKNERLQAKGSTQSDTPDWEEAKLFSLTPSLSDLVRVPIPGFEVNVSYLPNMNPHGFRDLLLRKIDSMEYLINFIEIHPDSTYFDKLNIDYSDSRKMRNTISDSDFTGYFLVYNKDRQLIYGERREKGITVSKLANK</sequence>
<name>A0A3N0DQQ8_SINP1</name>
<evidence type="ECO:0000313" key="1">
    <source>
        <dbReference type="EMBL" id="RNL77970.1"/>
    </source>
</evidence>
<dbReference type="PROSITE" id="PS51257">
    <property type="entry name" value="PROKAR_LIPOPROTEIN"/>
    <property type="match status" value="1"/>
</dbReference>
<dbReference type="AlphaFoldDB" id="A0A3N0DQQ8"/>
<dbReference type="RefSeq" id="WP_123217839.1">
    <property type="nucleotide sequence ID" value="NZ_RJTM01000145.1"/>
</dbReference>
<gene>
    <name evidence="1" type="ORF">ED312_20205</name>
</gene>
<protein>
    <recommendedName>
        <fullName evidence="3">Lipoprotein</fullName>
    </recommendedName>
</protein>
<dbReference type="EMBL" id="RJTM01000145">
    <property type="protein sequence ID" value="RNL77970.1"/>
    <property type="molecule type" value="Genomic_DNA"/>
</dbReference>
<evidence type="ECO:0008006" key="3">
    <source>
        <dbReference type="Google" id="ProtNLM"/>
    </source>
</evidence>
<accession>A0A3N0DQQ8</accession>
<keyword evidence="2" id="KW-1185">Reference proteome</keyword>
<dbReference type="Proteomes" id="UP000267469">
    <property type="component" value="Unassembled WGS sequence"/>
</dbReference>
<dbReference type="OrthoDB" id="9992501at2"/>
<proteinExistence type="predicted"/>
<organism evidence="1 2">
    <name type="scientific">Sinomicrobium pectinilyticum</name>
    <dbReference type="NCBI Taxonomy" id="1084421"/>
    <lineage>
        <taxon>Bacteria</taxon>
        <taxon>Pseudomonadati</taxon>
        <taxon>Bacteroidota</taxon>
        <taxon>Flavobacteriia</taxon>
        <taxon>Flavobacteriales</taxon>
        <taxon>Flavobacteriaceae</taxon>
        <taxon>Sinomicrobium</taxon>
    </lineage>
</organism>
<comment type="caution">
    <text evidence="1">The sequence shown here is derived from an EMBL/GenBank/DDBJ whole genome shotgun (WGS) entry which is preliminary data.</text>
</comment>